<feature type="non-terminal residue" evidence="2">
    <location>
        <position position="1"/>
    </location>
</feature>
<proteinExistence type="predicted"/>
<evidence type="ECO:0000256" key="1">
    <source>
        <dbReference type="SAM" id="MobiDB-lite"/>
    </source>
</evidence>
<reference evidence="2 3" key="1">
    <citation type="submission" date="2019-12" db="EMBL/GenBank/DDBJ databases">
        <authorList>
            <person name="Alioto T."/>
            <person name="Alioto T."/>
            <person name="Gomez Garrido J."/>
        </authorList>
    </citation>
    <scope>NUCLEOTIDE SEQUENCE [LARGE SCALE GENOMIC DNA]</scope>
</reference>
<dbReference type="AlphaFoldDB" id="A0A8S0TJG1"/>
<evidence type="ECO:0000313" key="3">
    <source>
        <dbReference type="Proteomes" id="UP000594638"/>
    </source>
</evidence>
<dbReference type="Proteomes" id="UP000594638">
    <property type="component" value="Unassembled WGS sequence"/>
</dbReference>
<accession>A0A8S0TJG1</accession>
<keyword evidence="3" id="KW-1185">Reference proteome</keyword>
<organism evidence="2 3">
    <name type="scientific">Olea europaea subsp. europaea</name>
    <dbReference type="NCBI Taxonomy" id="158383"/>
    <lineage>
        <taxon>Eukaryota</taxon>
        <taxon>Viridiplantae</taxon>
        <taxon>Streptophyta</taxon>
        <taxon>Embryophyta</taxon>
        <taxon>Tracheophyta</taxon>
        <taxon>Spermatophyta</taxon>
        <taxon>Magnoliopsida</taxon>
        <taxon>eudicotyledons</taxon>
        <taxon>Gunneridae</taxon>
        <taxon>Pentapetalae</taxon>
        <taxon>asterids</taxon>
        <taxon>lamiids</taxon>
        <taxon>Lamiales</taxon>
        <taxon>Oleaceae</taxon>
        <taxon>Oleeae</taxon>
        <taxon>Olea</taxon>
    </lineage>
</organism>
<evidence type="ECO:0000313" key="2">
    <source>
        <dbReference type="EMBL" id="CAA3004864.1"/>
    </source>
</evidence>
<comment type="caution">
    <text evidence="2">The sequence shown here is derived from an EMBL/GenBank/DDBJ whole genome shotgun (WGS) entry which is preliminary data.</text>
</comment>
<feature type="region of interest" description="Disordered" evidence="1">
    <location>
        <begin position="1"/>
        <end position="22"/>
    </location>
</feature>
<gene>
    <name evidence="2" type="ORF">OLEA9_A101746</name>
</gene>
<dbReference type="EMBL" id="CACTIH010006688">
    <property type="protein sequence ID" value="CAA3004864.1"/>
    <property type="molecule type" value="Genomic_DNA"/>
</dbReference>
<protein>
    <submittedName>
        <fullName evidence="2">Uncharacterized protein</fullName>
    </submittedName>
</protein>
<dbReference type="Gramene" id="OE9A101746T1">
    <property type="protein sequence ID" value="OE9A101746C1"/>
    <property type="gene ID" value="OE9A101746"/>
</dbReference>
<name>A0A8S0TJG1_OLEEU</name>
<sequence>ARAGGRAASDEGRAGPRPARAVPRACRRATLALDDGLPLRLQLCVRAPSVNQGRQGLAIFHHQGTGYRAQGPPFRRLFFSETLAAFANQQAS</sequence>